<dbReference type="PANTHER" id="PTHR20426:SF0">
    <property type="entry name" value="18S RRNA AMINOCARBOXYPROPYLTRANSFERASE"/>
    <property type="match status" value="1"/>
</dbReference>
<feature type="region of interest" description="Disordered" evidence="7">
    <location>
        <begin position="235"/>
        <end position="255"/>
    </location>
</feature>
<dbReference type="InterPro" id="IPR022968">
    <property type="entry name" value="Tsr3-like"/>
</dbReference>
<feature type="domain" description="RNase L inhibitor RLI-like possible metal-binding" evidence="9">
    <location>
        <begin position="60"/>
        <end position="90"/>
    </location>
</feature>
<sequence>MYRTGKCKIDSDQHVEKSSLFNINKFKYKNFGDALFEKKDKYESEIDIEDNNKSEIKLGLWDFCQCDINRCSGRKLIRFGYVRNLRCNKKWAGIILSPRAKKKLSLGDLPLVIKSGIAAIDCSWNRIEELPLRRIHNGNERLLPFLVAANSTHYGRPYELSCAEALSAALHILGFHKQACHLLDIFKGGLHFLEVNAELLDLYGKYGETPTDIIELEKKYIADCLKEKNARKDYDLPDCEDYEDEEDNKDEKVDEEYEDKRLLSLRSNRVIEVKK</sequence>
<keyword evidence="3 6" id="KW-0698">rRNA processing</keyword>
<evidence type="ECO:0000313" key="11">
    <source>
        <dbReference type="Proteomes" id="UP000186804"/>
    </source>
</evidence>
<dbReference type="GO" id="GO:1904047">
    <property type="term" value="F:S-adenosyl-L-methionine binding"/>
    <property type="evidence" value="ECO:0007669"/>
    <property type="project" value="UniProtKB-UniRule"/>
</dbReference>
<organism evidence="10 11">
    <name type="scientific">Cryptosporidium andersoni</name>
    <dbReference type="NCBI Taxonomy" id="117008"/>
    <lineage>
        <taxon>Eukaryota</taxon>
        <taxon>Sar</taxon>
        <taxon>Alveolata</taxon>
        <taxon>Apicomplexa</taxon>
        <taxon>Conoidasida</taxon>
        <taxon>Coccidia</taxon>
        <taxon>Eucoccidiorida</taxon>
        <taxon>Eimeriorina</taxon>
        <taxon>Cryptosporidiidae</taxon>
        <taxon>Cryptosporidium</taxon>
    </lineage>
</organism>
<feature type="compositionally biased region" description="Acidic residues" evidence="7">
    <location>
        <begin position="236"/>
        <end position="255"/>
    </location>
</feature>
<dbReference type="InterPro" id="IPR007177">
    <property type="entry name" value="Tsr3_C"/>
</dbReference>
<comment type="function">
    <text evidence="6">Aminocarboxypropyltransferase that catalyzes the aminocarboxypropyl transfer on pseudouridine in 18S rRNA. It constitutes the last step in biosynthesis of the hypermodified N1-methyl-N3-(3-amino-3-carboxypropyl) pseudouridine (m1acp3-Psi).</text>
</comment>
<feature type="binding site" evidence="6">
    <location>
        <position position="143"/>
    </location>
    <ligand>
        <name>S-adenosyl-L-methionine</name>
        <dbReference type="ChEBI" id="CHEBI:59789"/>
    </ligand>
</feature>
<proteinExistence type="inferred from homology"/>
<dbReference type="EC" id="2.5.1.157" evidence="6"/>
<dbReference type="Pfam" id="PF04068">
    <property type="entry name" value="Fer4_RLI"/>
    <property type="match status" value="1"/>
</dbReference>
<dbReference type="EMBL" id="LRBS01000048">
    <property type="protein sequence ID" value="OII76886.1"/>
    <property type="molecule type" value="Genomic_DNA"/>
</dbReference>
<keyword evidence="2 6" id="KW-0690">Ribosome biogenesis</keyword>
<dbReference type="RefSeq" id="XP_067068732.1">
    <property type="nucleotide sequence ID" value="XM_067212459.1"/>
</dbReference>
<keyword evidence="5 6" id="KW-0949">S-adenosyl-L-methionine</keyword>
<dbReference type="GO" id="GO:0000455">
    <property type="term" value="P:enzyme-directed rRNA pseudouridine synthesis"/>
    <property type="evidence" value="ECO:0007669"/>
    <property type="project" value="UniProtKB-UniRule"/>
</dbReference>
<dbReference type="HAMAP" id="MF_01116">
    <property type="entry name" value="TSR3"/>
    <property type="match status" value="1"/>
</dbReference>
<protein>
    <recommendedName>
        <fullName evidence="6">18S rRNA aminocarboxypropyltransferase</fullName>
        <ecNumber evidence="6">2.5.1.157</ecNumber>
    </recommendedName>
</protein>
<reference evidence="10 11" key="1">
    <citation type="submission" date="2016-10" db="EMBL/GenBank/DDBJ databases">
        <title>Reductive evolution of mitochondrial metabolism and differential evolution of invasion-related proteins in Cryptosporidium.</title>
        <authorList>
            <person name="Liu S."/>
            <person name="Roellig D.M."/>
            <person name="Guo Y."/>
            <person name="Li N."/>
            <person name="Frace M.A."/>
            <person name="Tang K."/>
            <person name="Zhang L."/>
            <person name="Feng Y."/>
            <person name="Xiao L."/>
        </authorList>
    </citation>
    <scope>NUCLEOTIDE SEQUENCE [LARGE SCALE GENOMIC DNA]</scope>
    <source>
        <strain evidence="10">30847</strain>
    </source>
</reference>
<dbReference type="GO" id="GO:0106388">
    <property type="term" value="F:rRNA small subunit aminocarboxypropyltransferase activity"/>
    <property type="evidence" value="ECO:0007669"/>
    <property type="project" value="UniProtKB-EC"/>
</dbReference>
<evidence type="ECO:0000256" key="6">
    <source>
        <dbReference type="HAMAP-Rule" id="MF_03146"/>
    </source>
</evidence>
<gene>
    <name evidence="10" type="ORF">cand_022290</name>
</gene>
<dbReference type="PANTHER" id="PTHR20426">
    <property type="entry name" value="RIBOSOME BIOGENESIS PROTEIN TSR3 HOMOLOG"/>
    <property type="match status" value="1"/>
</dbReference>
<accession>A0A1J4MRS6</accession>
<name>A0A1J4MRS6_9CRYT</name>
<dbReference type="GeneID" id="92366413"/>
<comment type="catalytic activity">
    <reaction evidence="6">
        <text>an N(1)-methylpseudouridine in rRNA + S-adenosyl-L-methionine = N(1)-methyl-N(3)-[(3S)-3-amino-3-carboxypropyl]pseudouridine in rRNA + S-methyl-5'-thioadenosine + H(+)</text>
        <dbReference type="Rhea" id="RHEA:63296"/>
        <dbReference type="Rhea" id="RHEA-COMP:11634"/>
        <dbReference type="Rhea" id="RHEA-COMP:16310"/>
        <dbReference type="ChEBI" id="CHEBI:15378"/>
        <dbReference type="ChEBI" id="CHEBI:17509"/>
        <dbReference type="ChEBI" id="CHEBI:59789"/>
        <dbReference type="ChEBI" id="CHEBI:74890"/>
        <dbReference type="ChEBI" id="CHEBI:146234"/>
        <dbReference type="EC" id="2.5.1.157"/>
    </reaction>
</comment>
<dbReference type="OrthoDB" id="10262062at2759"/>
<keyword evidence="1" id="KW-0963">Cytoplasm</keyword>
<feature type="domain" description="16S/18S rRNA aminocarboxypropyltransferase Tsr3 C-terminal" evidence="8">
    <location>
        <begin position="94"/>
        <end position="221"/>
    </location>
</feature>
<dbReference type="Proteomes" id="UP000186804">
    <property type="component" value="Unassembled WGS sequence"/>
</dbReference>
<dbReference type="InterPro" id="IPR007209">
    <property type="entry name" value="RNaseL-inhib-like_metal-bd_dom"/>
</dbReference>
<evidence type="ECO:0000259" key="8">
    <source>
        <dbReference type="Pfam" id="PF04034"/>
    </source>
</evidence>
<feature type="binding site" evidence="6">
    <location>
        <position position="72"/>
    </location>
    <ligand>
        <name>S-adenosyl-L-methionine</name>
        <dbReference type="ChEBI" id="CHEBI:59789"/>
    </ligand>
</feature>
<dbReference type="VEuPathDB" id="CryptoDB:cand_022290"/>
<dbReference type="Pfam" id="PF04034">
    <property type="entry name" value="Ribo_biogen_C"/>
    <property type="match status" value="1"/>
</dbReference>
<feature type="binding site" evidence="6">
    <location>
        <position position="158"/>
    </location>
    <ligand>
        <name>S-adenosyl-L-methionine</name>
        <dbReference type="ChEBI" id="CHEBI:59789"/>
    </ligand>
</feature>
<evidence type="ECO:0000256" key="1">
    <source>
        <dbReference type="ARBA" id="ARBA00022490"/>
    </source>
</evidence>
<comment type="caution">
    <text evidence="10">The sequence shown here is derived from an EMBL/GenBank/DDBJ whole genome shotgun (WGS) entry which is preliminary data.</text>
</comment>
<evidence type="ECO:0000256" key="7">
    <source>
        <dbReference type="SAM" id="MobiDB-lite"/>
    </source>
</evidence>
<evidence type="ECO:0000256" key="2">
    <source>
        <dbReference type="ARBA" id="ARBA00022517"/>
    </source>
</evidence>
<comment type="similarity">
    <text evidence="6">Belongs to the TDD superfamily. TSR3 family.</text>
</comment>
<evidence type="ECO:0000313" key="10">
    <source>
        <dbReference type="EMBL" id="OII76886.1"/>
    </source>
</evidence>
<feature type="binding site" evidence="6">
    <location>
        <position position="120"/>
    </location>
    <ligand>
        <name>S-adenosyl-L-methionine</name>
        <dbReference type="ChEBI" id="CHEBI:59789"/>
    </ligand>
</feature>
<evidence type="ECO:0000256" key="4">
    <source>
        <dbReference type="ARBA" id="ARBA00022679"/>
    </source>
</evidence>
<dbReference type="AlphaFoldDB" id="A0A1J4MRS6"/>
<evidence type="ECO:0000256" key="3">
    <source>
        <dbReference type="ARBA" id="ARBA00022552"/>
    </source>
</evidence>
<evidence type="ECO:0000259" key="9">
    <source>
        <dbReference type="Pfam" id="PF04068"/>
    </source>
</evidence>
<keyword evidence="4 6" id="KW-0808">Transferase</keyword>
<keyword evidence="11" id="KW-1185">Reference proteome</keyword>
<evidence type="ECO:0000256" key="5">
    <source>
        <dbReference type="ARBA" id="ARBA00022691"/>
    </source>
</evidence>